<dbReference type="InterPro" id="IPR002410">
    <property type="entry name" value="Peptidase_S33"/>
</dbReference>
<dbReference type="InterPro" id="IPR050266">
    <property type="entry name" value="AB_hydrolase_sf"/>
</dbReference>
<accession>A0ABP8HYT0</accession>
<evidence type="ECO:0000313" key="5">
    <source>
        <dbReference type="Proteomes" id="UP001501153"/>
    </source>
</evidence>
<gene>
    <name evidence="4" type="ORF">GCM10023185_02940</name>
</gene>
<keyword evidence="2 4" id="KW-0378">Hydrolase</keyword>
<protein>
    <submittedName>
        <fullName evidence="4">Alpha/beta hydrolase</fullName>
    </submittedName>
</protein>
<proteinExistence type="inferred from homology"/>
<name>A0ABP8HYT0_9BACT</name>
<dbReference type="InterPro" id="IPR000073">
    <property type="entry name" value="AB_hydrolase_1"/>
</dbReference>
<dbReference type="EMBL" id="BAABGZ010000008">
    <property type="protein sequence ID" value="GAA4347699.1"/>
    <property type="molecule type" value="Genomic_DNA"/>
</dbReference>
<dbReference type="GO" id="GO:0016787">
    <property type="term" value="F:hydrolase activity"/>
    <property type="evidence" value="ECO:0007669"/>
    <property type="project" value="UniProtKB-KW"/>
</dbReference>
<evidence type="ECO:0000256" key="2">
    <source>
        <dbReference type="ARBA" id="ARBA00022801"/>
    </source>
</evidence>
<dbReference type="PRINTS" id="PR00111">
    <property type="entry name" value="ABHYDROLASE"/>
</dbReference>
<sequence length="317" mass="33998">MKTLYTLRPALQRLALLTVLVVAWVGLQARPLPNGTPSVTTTDGVALYARVAGQGLPCVFVHGGPGAGSFAVESLAGPVLEAQFQMIYLDQRGSGRSASSPAKSYGLDRLVLDLEELRQQLGLKKWVLMSHSFGGIIATAYASKYPERVQGLILVNSILSLPASMESYASAGYALLPAATRPPLDPAAPLPQRFFMVSALLGQQRLQGQLMYAHDSTATRLARLEPAQPANLDFASSLFNQPGSIDGYLQDFTAITAQLKIPVLVLPGAADHVTGPTHHQSFHFPRQQVVVMPGKHYALIESPREFGQALAGFGKML</sequence>
<dbReference type="SUPFAM" id="SSF53474">
    <property type="entry name" value="alpha/beta-Hydrolases"/>
    <property type="match status" value="1"/>
</dbReference>
<reference evidence="5" key="1">
    <citation type="journal article" date="2019" name="Int. J. Syst. Evol. Microbiol.">
        <title>The Global Catalogue of Microorganisms (GCM) 10K type strain sequencing project: providing services to taxonomists for standard genome sequencing and annotation.</title>
        <authorList>
            <consortium name="The Broad Institute Genomics Platform"/>
            <consortium name="The Broad Institute Genome Sequencing Center for Infectious Disease"/>
            <person name="Wu L."/>
            <person name="Ma J."/>
        </authorList>
    </citation>
    <scope>NUCLEOTIDE SEQUENCE [LARGE SCALE GENOMIC DNA]</scope>
    <source>
        <strain evidence="5">JCM 17923</strain>
    </source>
</reference>
<dbReference type="InterPro" id="IPR029058">
    <property type="entry name" value="AB_hydrolase_fold"/>
</dbReference>
<comment type="caution">
    <text evidence="4">The sequence shown here is derived from an EMBL/GenBank/DDBJ whole genome shotgun (WGS) entry which is preliminary data.</text>
</comment>
<keyword evidence="5" id="KW-1185">Reference proteome</keyword>
<dbReference type="PRINTS" id="PR00793">
    <property type="entry name" value="PROAMNOPTASE"/>
</dbReference>
<dbReference type="Proteomes" id="UP001501153">
    <property type="component" value="Unassembled WGS sequence"/>
</dbReference>
<feature type="domain" description="AB hydrolase-1" evidence="3">
    <location>
        <begin position="59"/>
        <end position="303"/>
    </location>
</feature>
<dbReference type="Pfam" id="PF00561">
    <property type="entry name" value="Abhydrolase_1"/>
    <property type="match status" value="1"/>
</dbReference>
<comment type="similarity">
    <text evidence="1">Belongs to the peptidase S33 family.</text>
</comment>
<evidence type="ECO:0000259" key="3">
    <source>
        <dbReference type="Pfam" id="PF00561"/>
    </source>
</evidence>
<dbReference type="PANTHER" id="PTHR43798">
    <property type="entry name" value="MONOACYLGLYCEROL LIPASE"/>
    <property type="match status" value="1"/>
</dbReference>
<organism evidence="4 5">
    <name type="scientific">Hymenobacter saemangeumensis</name>
    <dbReference type="NCBI Taxonomy" id="1084522"/>
    <lineage>
        <taxon>Bacteria</taxon>
        <taxon>Pseudomonadati</taxon>
        <taxon>Bacteroidota</taxon>
        <taxon>Cytophagia</taxon>
        <taxon>Cytophagales</taxon>
        <taxon>Hymenobacteraceae</taxon>
        <taxon>Hymenobacter</taxon>
    </lineage>
</organism>
<dbReference type="RefSeq" id="WP_345233153.1">
    <property type="nucleotide sequence ID" value="NZ_BAABGZ010000008.1"/>
</dbReference>
<dbReference type="PANTHER" id="PTHR43798:SF33">
    <property type="entry name" value="HYDROLASE, PUTATIVE (AFU_ORTHOLOGUE AFUA_2G14860)-RELATED"/>
    <property type="match status" value="1"/>
</dbReference>
<evidence type="ECO:0000313" key="4">
    <source>
        <dbReference type="EMBL" id="GAA4347699.1"/>
    </source>
</evidence>
<evidence type="ECO:0000256" key="1">
    <source>
        <dbReference type="ARBA" id="ARBA00010088"/>
    </source>
</evidence>
<dbReference type="Gene3D" id="3.40.50.1820">
    <property type="entry name" value="alpha/beta hydrolase"/>
    <property type="match status" value="1"/>
</dbReference>